<organism evidence="2 3">
    <name type="scientific">Eumeta variegata</name>
    <name type="common">Bagworm moth</name>
    <name type="synonym">Eumeta japonica</name>
    <dbReference type="NCBI Taxonomy" id="151549"/>
    <lineage>
        <taxon>Eukaryota</taxon>
        <taxon>Metazoa</taxon>
        <taxon>Ecdysozoa</taxon>
        <taxon>Arthropoda</taxon>
        <taxon>Hexapoda</taxon>
        <taxon>Insecta</taxon>
        <taxon>Pterygota</taxon>
        <taxon>Neoptera</taxon>
        <taxon>Endopterygota</taxon>
        <taxon>Lepidoptera</taxon>
        <taxon>Glossata</taxon>
        <taxon>Ditrysia</taxon>
        <taxon>Tineoidea</taxon>
        <taxon>Psychidae</taxon>
        <taxon>Oiketicinae</taxon>
        <taxon>Eumeta</taxon>
    </lineage>
</organism>
<name>A0A4C1UCC1_EUMVA</name>
<comment type="caution">
    <text evidence="2">The sequence shown here is derived from an EMBL/GenBank/DDBJ whole genome shotgun (WGS) entry which is preliminary data.</text>
</comment>
<accession>A0A4C1UCC1</accession>
<evidence type="ECO:0000256" key="1">
    <source>
        <dbReference type="SAM" id="MobiDB-lite"/>
    </source>
</evidence>
<feature type="compositionally biased region" description="Basic and acidic residues" evidence="1">
    <location>
        <begin position="20"/>
        <end position="34"/>
    </location>
</feature>
<dbReference type="AlphaFoldDB" id="A0A4C1UCC1"/>
<gene>
    <name evidence="2" type="ORF">EVAR_13727_1</name>
</gene>
<protein>
    <submittedName>
        <fullName evidence="2">Uncharacterized protein</fullName>
    </submittedName>
</protein>
<keyword evidence="3" id="KW-1185">Reference proteome</keyword>
<reference evidence="2 3" key="1">
    <citation type="journal article" date="2019" name="Commun. Biol.">
        <title>The bagworm genome reveals a unique fibroin gene that provides high tensile strength.</title>
        <authorList>
            <person name="Kono N."/>
            <person name="Nakamura H."/>
            <person name="Ohtoshi R."/>
            <person name="Tomita M."/>
            <person name="Numata K."/>
            <person name="Arakawa K."/>
        </authorList>
    </citation>
    <scope>NUCLEOTIDE SEQUENCE [LARGE SCALE GENOMIC DNA]</scope>
</reference>
<dbReference type="EMBL" id="BGZK01000153">
    <property type="protein sequence ID" value="GBP23770.1"/>
    <property type="molecule type" value="Genomic_DNA"/>
</dbReference>
<evidence type="ECO:0000313" key="3">
    <source>
        <dbReference type="Proteomes" id="UP000299102"/>
    </source>
</evidence>
<proteinExistence type="predicted"/>
<evidence type="ECO:0000313" key="2">
    <source>
        <dbReference type="EMBL" id="GBP23770.1"/>
    </source>
</evidence>
<sequence length="122" mass="13718">MGSYTVKSVRPTFLRHRHEIERERESEEKEERKGSCTRKWSKSRKGFSFGLEAGRSLTKHLLLAKKPGASSHRTRLRPPGQSCFKVRGADAEIAGRIVPQPLCIVGARRLRPRSEPPGATKA</sequence>
<feature type="region of interest" description="Disordered" evidence="1">
    <location>
        <begin position="20"/>
        <end position="41"/>
    </location>
</feature>
<dbReference type="Proteomes" id="UP000299102">
    <property type="component" value="Unassembled WGS sequence"/>
</dbReference>